<dbReference type="FunFam" id="3.40.50.720:FF:000191">
    <property type="entry name" value="Methylglyoxal reductase (NADPH-dependent)"/>
    <property type="match status" value="1"/>
</dbReference>
<dbReference type="PANTHER" id="PTHR10366">
    <property type="entry name" value="NAD DEPENDENT EPIMERASE/DEHYDRATASE"/>
    <property type="match status" value="1"/>
</dbReference>
<dbReference type="AlphaFoldDB" id="A0A427YC44"/>
<comment type="similarity">
    <text evidence="2">Belongs to the NAD(P)-dependent epimerase/dehydratase family. Dihydroflavonol-4-reductase subfamily.</text>
</comment>
<dbReference type="Pfam" id="PF01370">
    <property type="entry name" value="Epimerase"/>
    <property type="match status" value="1"/>
</dbReference>
<dbReference type="InterPro" id="IPR050425">
    <property type="entry name" value="NAD(P)_dehydrat-like"/>
</dbReference>
<name>A0A427YC44_9TREE</name>
<keyword evidence="5" id="KW-1185">Reference proteome</keyword>
<dbReference type="InterPro" id="IPR036291">
    <property type="entry name" value="NAD(P)-bd_dom_sf"/>
</dbReference>
<dbReference type="SUPFAM" id="SSF51735">
    <property type="entry name" value="NAD(P)-binding Rossmann-fold domains"/>
    <property type="match status" value="1"/>
</dbReference>
<sequence length="338" mass="36706">MPAIKPGSLVLVTGASGFIAAHAVGAFLDEGYPVRGTVRSQDKGEYLAKLFAGKKAKFEYAIVKDIAEDGAFDEAVKGVDAVAHMASPYHFEADEPDELFVPAVNGTVGVLNSLKKNNPNISRIVITSSVAAVINSDIKPPHHFDEKDWNTISIPACEKLGRGATGVDKYRASKTLAEKAFWKWIEDNKPSFDGVTVLGPIIHQVDSPDSLNTSVANFYSWMTGKHKQEELPAQGGNWIDVRDCALAHVRALEVPDATGRFICSNGPFSGNDFCLTLNRLYPDLPNIPKGDASQRDKLISEAYFFDGGKCAKVLGIKYTPLEKCLGDMARCLKEKFGP</sequence>
<gene>
    <name evidence="4" type="primary">GRE2_9</name>
    <name evidence="4" type="ORF">EHS25_002922</name>
</gene>
<reference evidence="4 5" key="1">
    <citation type="submission" date="2018-11" db="EMBL/GenBank/DDBJ databases">
        <title>Genome sequence of Saitozyma podzolica DSM 27192.</title>
        <authorList>
            <person name="Aliyu H."/>
            <person name="Gorte O."/>
            <person name="Ochsenreither K."/>
        </authorList>
    </citation>
    <scope>NUCLEOTIDE SEQUENCE [LARGE SCALE GENOMIC DNA]</scope>
    <source>
        <strain evidence="4 5">DSM 27192</strain>
    </source>
</reference>
<feature type="domain" description="NAD-dependent epimerase/dehydratase" evidence="3">
    <location>
        <begin position="10"/>
        <end position="257"/>
    </location>
</feature>
<keyword evidence="1" id="KW-0560">Oxidoreductase</keyword>
<dbReference type="Gene3D" id="3.40.50.720">
    <property type="entry name" value="NAD(P)-binding Rossmann-like Domain"/>
    <property type="match status" value="1"/>
</dbReference>
<dbReference type="Proteomes" id="UP000279259">
    <property type="component" value="Unassembled WGS sequence"/>
</dbReference>
<evidence type="ECO:0000313" key="5">
    <source>
        <dbReference type="Proteomes" id="UP000279259"/>
    </source>
</evidence>
<dbReference type="EMBL" id="RSCD01000016">
    <property type="protein sequence ID" value="RSH88695.1"/>
    <property type="molecule type" value="Genomic_DNA"/>
</dbReference>
<dbReference type="STRING" id="1890683.A0A427YC44"/>
<evidence type="ECO:0000256" key="2">
    <source>
        <dbReference type="ARBA" id="ARBA00023445"/>
    </source>
</evidence>
<dbReference type="PANTHER" id="PTHR10366:SF564">
    <property type="entry name" value="STEROL-4-ALPHA-CARBOXYLATE 3-DEHYDROGENASE, DECARBOXYLATING"/>
    <property type="match status" value="1"/>
</dbReference>
<protein>
    <submittedName>
        <fullName evidence="4">Methylglyoxal reductase (NADPH-dependent) gre2</fullName>
    </submittedName>
</protein>
<dbReference type="CDD" id="cd05227">
    <property type="entry name" value="AR_SDR_e"/>
    <property type="match status" value="1"/>
</dbReference>
<evidence type="ECO:0000313" key="4">
    <source>
        <dbReference type="EMBL" id="RSH88695.1"/>
    </source>
</evidence>
<dbReference type="GO" id="GO:0016616">
    <property type="term" value="F:oxidoreductase activity, acting on the CH-OH group of donors, NAD or NADP as acceptor"/>
    <property type="evidence" value="ECO:0007669"/>
    <property type="project" value="TreeGrafter"/>
</dbReference>
<comment type="caution">
    <text evidence="4">The sequence shown here is derived from an EMBL/GenBank/DDBJ whole genome shotgun (WGS) entry which is preliminary data.</text>
</comment>
<proteinExistence type="inferred from homology"/>
<evidence type="ECO:0000259" key="3">
    <source>
        <dbReference type="Pfam" id="PF01370"/>
    </source>
</evidence>
<organism evidence="4 5">
    <name type="scientific">Saitozyma podzolica</name>
    <dbReference type="NCBI Taxonomy" id="1890683"/>
    <lineage>
        <taxon>Eukaryota</taxon>
        <taxon>Fungi</taxon>
        <taxon>Dikarya</taxon>
        <taxon>Basidiomycota</taxon>
        <taxon>Agaricomycotina</taxon>
        <taxon>Tremellomycetes</taxon>
        <taxon>Tremellales</taxon>
        <taxon>Trimorphomycetaceae</taxon>
        <taxon>Saitozyma</taxon>
    </lineage>
</organism>
<accession>A0A427YC44</accession>
<evidence type="ECO:0000256" key="1">
    <source>
        <dbReference type="ARBA" id="ARBA00023002"/>
    </source>
</evidence>
<dbReference type="InterPro" id="IPR001509">
    <property type="entry name" value="Epimerase_deHydtase"/>
</dbReference>
<dbReference type="OrthoDB" id="2735536at2759"/>